<gene>
    <name evidence="11" type="ORF">METZ01_LOCUS31634</name>
</gene>
<dbReference type="GO" id="GO:0009113">
    <property type="term" value="P:purine nucleobase biosynthetic process"/>
    <property type="evidence" value="ECO:0007669"/>
    <property type="project" value="InterPro"/>
</dbReference>
<dbReference type="Gene3D" id="3.30.1490.20">
    <property type="entry name" value="ATP-grasp fold, A domain"/>
    <property type="match status" value="1"/>
</dbReference>
<evidence type="ECO:0000256" key="1">
    <source>
        <dbReference type="ARBA" id="ARBA00005174"/>
    </source>
</evidence>
<reference evidence="11" key="1">
    <citation type="submission" date="2018-05" db="EMBL/GenBank/DDBJ databases">
        <authorList>
            <person name="Lanie J.A."/>
            <person name="Ng W.-L."/>
            <person name="Kazmierczak K.M."/>
            <person name="Andrzejewski T.M."/>
            <person name="Davidsen T.M."/>
            <person name="Wayne K.J."/>
            <person name="Tettelin H."/>
            <person name="Glass J.I."/>
            <person name="Rusch D."/>
            <person name="Podicherti R."/>
            <person name="Tsui H.-C.T."/>
            <person name="Winkler M.E."/>
        </authorList>
    </citation>
    <scope>NUCLEOTIDE SEQUENCE</scope>
</reference>
<dbReference type="AlphaFoldDB" id="A0A381QII6"/>
<dbReference type="Pfam" id="PF02843">
    <property type="entry name" value="GARS_C"/>
    <property type="match status" value="1"/>
</dbReference>
<comment type="pathway">
    <text evidence="1">Purine metabolism; IMP biosynthesis via de novo pathway; N(1)-(5-phospho-D-ribosyl)glycinamide from 5-phospho-alpha-D-ribose 1-diphosphate: step 2/2.</text>
</comment>
<dbReference type="InterPro" id="IPR020559">
    <property type="entry name" value="PRibGlycinamide_synth_CS"/>
</dbReference>
<evidence type="ECO:0000256" key="3">
    <source>
        <dbReference type="ARBA" id="ARBA00022598"/>
    </source>
</evidence>
<sequence>MKVLVVGNGGREHALCNSIQLSRQCEKLFCIPGSEAIASIAECHPININDNLAIVEYCKQHKIAFVIVGPEVPLTNGLVDDLESNNINAFGPNKKGAMLEKSKIYTKEICDEYDVPTGHYKKFNDSEKAYQYCATIPFPAVIKADGLAAGKGVIIAQNQKEAEQAISKCMKEEVFSDAGREIIIEEYLEGEEVSLFALVDETGFILPLTTAQDHKKINEGEKGLNTGGMGAYCPVPSISEEQMNTLSDQFVSPIVKALQKRNIAFKGMFYAGIILTKNGPKLLEINVRFGDPETQAVLPRIKSDVLELLLAASTGNLNQVTKIEWDSRYCMTVVMSTKGYPEDYPKDTPMPNLDTINLSKDDYVFHAGTKKQNGGWVSNGGRVLAVSSLGETIDKVRDNVYSTINQIEWKNGYYRKDIGWRYRQ</sequence>
<accession>A0A381QII6</accession>
<evidence type="ECO:0000256" key="9">
    <source>
        <dbReference type="ARBA" id="ARBA00042864"/>
    </source>
</evidence>
<keyword evidence="3" id="KW-0436">Ligase</keyword>
<dbReference type="Gene3D" id="3.40.50.20">
    <property type="match status" value="1"/>
</dbReference>
<feature type="domain" description="ATP-grasp" evidence="10">
    <location>
        <begin position="107"/>
        <end position="314"/>
    </location>
</feature>
<dbReference type="PANTHER" id="PTHR43472:SF1">
    <property type="entry name" value="PHOSPHORIBOSYLAMINE--GLYCINE LIGASE, CHLOROPLASTIC"/>
    <property type="match status" value="1"/>
</dbReference>
<dbReference type="SUPFAM" id="SSF52440">
    <property type="entry name" value="PreATP-grasp domain"/>
    <property type="match status" value="1"/>
</dbReference>
<evidence type="ECO:0000256" key="6">
    <source>
        <dbReference type="ARBA" id="ARBA00022840"/>
    </source>
</evidence>
<dbReference type="PANTHER" id="PTHR43472">
    <property type="entry name" value="PHOSPHORIBOSYLAMINE--GLYCINE LIGASE"/>
    <property type="match status" value="1"/>
</dbReference>
<dbReference type="PROSITE" id="PS00184">
    <property type="entry name" value="GARS"/>
    <property type="match status" value="1"/>
</dbReference>
<dbReference type="GO" id="GO:0005524">
    <property type="term" value="F:ATP binding"/>
    <property type="evidence" value="ECO:0007669"/>
    <property type="project" value="UniProtKB-KW"/>
</dbReference>
<dbReference type="InterPro" id="IPR037123">
    <property type="entry name" value="PRibGlycinamide_synth_C_sf"/>
</dbReference>
<evidence type="ECO:0000259" key="10">
    <source>
        <dbReference type="PROSITE" id="PS50975"/>
    </source>
</evidence>
<dbReference type="GO" id="GO:0004637">
    <property type="term" value="F:phosphoribosylamine-glycine ligase activity"/>
    <property type="evidence" value="ECO:0007669"/>
    <property type="project" value="UniProtKB-EC"/>
</dbReference>
<name>A0A381QII6_9ZZZZ</name>
<dbReference type="Gene3D" id="3.30.470.20">
    <property type="entry name" value="ATP-grasp fold, B domain"/>
    <property type="match status" value="1"/>
</dbReference>
<dbReference type="SMART" id="SM01209">
    <property type="entry name" value="GARS_A"/>
    <property type="match status" value="1"/>
</dbReference>
<dbReference type="InterPro" id="IPR020561">
    <property type="entry name" value="PRibGlycinamid_synth_ATP-grasp"/>
</dbReference>
<dbReference type="InterPro" id="IPR020562">
    <property type="entry name" value="PRibGlycinamide_synth_N"/>
</dbReference>
<dbReference type="Pfam" id="PF02844">
    <property type="entry name" value="GARS_N"/>
    <property type="match status" value="1"/>
</dbReference>
<dbReference type="InterPro" id="IPR016185">
    <property type="entry name" value="PreATP-grasp_dom_sf"/>
</dbReference>
<dbReference type="NCBIfam" id="TIGR00877">
    <property type="entry name" value="purD"/>
    <property type="match status" value="1"/>
</dbReference>
<dbReference type="PROSITE" id="PS50975">
    <property type="entry name" value="ATP_GRASP"/>
    <property type="match status" value="1"/>
</dbReference>
<dbReference type="Pfam" id="PF01071">
    <property type="entry name" value="GARS_A"/>
    <property type="match status" value="1"/>
</dbReference>
<dbReference type="Gene3D" id="3.90.600.10">
    <property type="entry name" value="Phosphoribosylglycinamide synthetase, C-terminal domain"/>
    <property type="match status" value="1"/>
</dbReference>
<dbReference type="GO" id="GO:0006189">
    <property type="term" value="P:'de novo' IMP biosynthetic process"/>
    <property type="evidence" value="ECO:0007669"/>
    <property type="project" value="UniProtKB-UniPathway"/>
</dbReference>
<dbReference type="SMART" id="SM01210">
    <property type="entry name" value="GARS_C"/>
    <property type="match status" value="1"/>
</dbReference>
<evidence type="ECO:0000256" key="8">
    <source>
        <dbReference type="ARBA" id="ARBA00042242"/>
    </source>
</evidence>
<evidence type="ECO:0000256" key="2">
    <source>
        <dbReference type="ARBA" id="ARBA00013255"/>
    </source>
</evidence>
<protein>
    <recommendedName>
        <fullName evidence="2">phosphoribosylamine--glycine ligase</fullName>
        <ecNumber evidence="2">6.3.4.13</ecNumber>
    </recommendedName>
    <alternativeName>
        <fullName evidence="8">Glycinamide ribonucleotide synthetase</fullName>
    </alternativeName>
    <alternativeName>
        <fullName evidence="9">Phosphoribosylglycinamide synthetase</fullName>
    </alternativeName>
</protein>
<dbReference type="GO" id="GO:0046872">
    <property type="term" value="F:metal ion binding"/>
    <property type="evidence" value="ECO:0007669"/>
    <property type="project" value="InterPro"/>
</dbReference>
<dbReference type="EMBL" id="UINC01001366">
    <property type="protein sequence ID" value="SUZ78780.1"/>
    <property type="molecule type" value="Genomic_DNA"/>
</dbReference>
<dbReference type="InterPro" id="IPR011054">
    <property type="entry name" value="Rudment_hybrid_motif"/>
</dbReference>
<dbReference type="InterPro" id="IPR011761">
    <property type="entry name" value="ATP-grasp"/>
</dbReference>
<dbReference type="SUPFAM" id="SSF56059">
    <property type="entry name" value="Glutathione synthetase ATP-binding domain-like"/>
    <property type="match status" value="1"/>
</dbReference>
<dbReference type="SUPFAM" id="SSF51246">
    <property type="entry name" value="Rudiment single hybrid motif"/>
    <property type="match status" value="1"/>
</dbReference>
<comment type="similarity">
    <text evidence="7">Belongs to the GARS family.</text>
</comment>
<dbReference type="InterPro" id="IPR013815">
    <property type="entry name" value="ATP_grasp_subdomain_1"/>
</dbReference>
<organism evidence="11">
    <name type="scientific">marine metagenome</name>
    <dbReference type="NCBI Taxonomy" id="408172"/>
    <lineage>
        <taxon>unclassified sequences</taxon>
        <taxon>metagenomes</taxon>
        <taxon>ecological metagenomes</taxon>
    </lineage>
</organism>
<keyword evidence="6" id="KW-0067">ATP-binding</keyword>
<dbReference type="EC" id="6.3.4.13" evidence="2"/>
<keyword evidence="4" id="KW-0547">Nucleotide-binding</keyword>
<evidence type="ECO:0000313" key="11">
    <source>
        <dbReference type="EMBL" id="SUZ78780.1"/>
    </source>
</evidence>
<proteinExistence type="inferred from homology"/>
<evidence type="ECO:0000256" key="7">
    <source>
        <dbReference type="ARBA" id="ARBA00038345"/>
    </source>
</evidence>
<dbReference type="UniPathway" id="UPA00074">
    <property type="reaction ID" value="UER00125"/>
</dbReference>
<evidence type="ECO:0000256" key="4">
    <source>
        <dbReference type="ARBA" id="ARBA00022741"/>
    </source>
</evidence>
<dbReference type="InterPro" id="IPR020560">
    <property type="entry name" value="PRibGlycinamide_synth_C-dom"/>
</dbReference>
<keyword evidence="5" id="KW-0658">Purine biosynthesis</keyword>
<dbReference type="InterPro" id="IPR000115">
    <property type="entry name" value="PRibGlycinamide_synth"/>
</dbReference>
<dbReference type="HAMAP" id="MF_00138">
    <property type="entry name" value="GARS"/>
    <property type="match status" value="1"/>
</dbReference>
<evidence type="ECO:0000256" key="5">
    <source>
        <dbReference type="ARBA" id="ARBA00022755"/>
    </source>
</evidence>